<comment type="caution">
    <text evidence="2">The sequence shown here is derived from an EMBL/GenBank/DDBJ whole genome shotgun (WGS) entry which is preliminary data.</text>
</comment>
<gene>
    <name evidence="2" type="ORF">M9Y10_016868</name>
</gene>
<evidence type="ECO:0000313" key="2">
    <source>
        <dbReference type="EMBL" id="KAK8854308.1"/>
    </source>
</evidence>
<dbReference type="EMBL" id="JAPFFF010000021">
    <property type="protein sequence ID" value="KAK8854308.1"/>
    <property type="molecule type" value="Genomic_DNA"/>
</dbReference>
<evidence type="ECO:0000313" key="3">
    <source>
        <dbReference type="Proteomes" id="UP001470230"/>
    </source>
</evidence>
<evidence type="ECO:0000256" key="1">
    <source>
        <dbReference type="SAM" id="Coils"/>
    </source>
</evidence>
<accession>A0ABR2HYP7</accession>
<dbReference type="Proteomes" id="UP001470230">
    <property type="component" value="Unassembled WGS sequence"/>
</dbReference>
<keyword evidence="1" id="KW-0175">Coiled coil</keyword>
<feature type="coiled-coil region" evidence="1">
    <location>
        <begin position="13"/>
        <end position="77"/>
    </location>
</feature>
<keyword evidence="3" id="KW-1185">Reference proteome</keyword>
<reference evidence="2 3" key="1">
    <citation type="submission" date="2024-04" db="EMBL/GenBank/DDBJ databases">
        <title>Tritrichomonas musculus Genome.</title>
        <authorList>
            <person name="Alves-Ferreira E."/>
            <person name="Grigg M."/>
            <person name="Lorenzi H."/>
            <person name="Galac M."/>
        </authorList>
    </citation>
    <scope>NUCLEOTIDE SEQUENCE [LARGE SCALE GENOMIC DNA]</scope>
    <source>
        <strain evidence="2 3">EAF2021</strain>
    </source>
</reference>
<name>A0ABR2HYP7_9EUKA</name>
<feature type="coiled-coil region" evidence="1">
    <location>
        <begin position="188"/>
        <end position="326"/>
    </location>
</feature>
<sequence length="383" mass="45851">MAKAIVEKNQAFLDKVIRENKKLILTCAQLKQELSELNTTFSNCKKETMHSLEPKIQKLLEQHKVNMEKQKKELQDQIFNNPYAEENERIQNETEKKLKIIHESCKLSLEEIKKKAIENEKKLKESFNQRISKVPQQIQEESQKLKEKLQSERSSWQESRTEKLRFEFKKKNDEIIKISKEKQESMYNDMMSKLKQDAKNENQELIDQYERNIKDHRKTEKDLTLEIEEKNRKITEIYQMRKERERELSEIREKVNKCQCEKLKAQIESFKIKLSNLNEKLKEEKQKQFLNDNEVEQEKTDLKMKLESIQSNNQMLEFKISDLKTKIQSEKMSSQQKIEELTLKHKNELALVAERVKQTVAKKDEIIQNLMANLNEIGNENDF</sequence>
<organism evidence="2 3">
    <name type="scientific">Tritrichomonas musculus</name>
    <dbReference type="NCBI Taxonomy" id="1915356"/>
    <lineage>
        <taxon>Eukaryota</taxon>
        <taxon>Metamonada</taxon>
        <taxon>Parabasalia</taxon>
        <taxon>Tritrichomonadida</taxon>
        <taxon>Tritrichomonadidae</taxon>
        <taxon>Tritrichomonas</taxon>
    </lineage>
</organism>
<proteinExistence type="predicted"/>
<protein>
    <submittedName>
        <fullName evidence="2">Uncharacterized protein</fullName>
    </submittedName>
</protein>